<dbReference type="EMBL" id="UYWX01000484">
    <property type="protein sequence ID" value="VDM18478.1"/>
    <property type="molecule type" value="Genomic_DNA"/>
</dbReference>
<dbReference type="AlphaFoldDB" id="A0A3P7G6T7"/>
<sequence>MSLVPPFDCQIHLRTTNSRIARHLARQPQIVTLAANAQSDRNSLPRAWMSSGVRSKDTSPTAVVALNAFNQCANSPILWGSRVVAKKSGPSDTMVYQFNGDIDAIIRHGSESRGLNLAKGRCIDTLGRIWGSPCRQEGKYVYLTVTDVRAQDLIFMIDKNPYSGLASAAYFVPKCEFPPPAKDEVDLRTSFPFSRFVHGMESFKVDFAIQGANSNSPVRRFTFSHFDNFVFFLPFLKIHCELLLNQNAKNLLSPPTYLCIISMQVDFSVNGKRQCSWSGIELNLNAGNFCANMQRDEQTNLRIFHGVFPRKTNVTRESFTFSNNRTFVVVSIDYTQTGT</sequence>
<dbReference type="OrthoDB" id="6247581at2759"/>
<feature type="domain" description="DUF5727" evidence="1">
    <location>
        <begin position="118"/>
        <end position="217"/>
    </location>
</feature>
<organism evidence="2 3">
    <name type="scientific">Hydatigena taeniaeformis</name>
    <name type="common">Feline tapeworm</name>
    <name type="synonym">Taenia taeniaeformis</name>
    <dbReference type="NCBI Taxonomy" id="6205"/>
    <lineage>
        <taxon>Eukaryota</taxon>
        <taxon>Metazoa</taxon>
        <taxon>Spiralia</taxon>
        <taxon>Lophotrochozoa</taxon>
        <taxon>Platyhelminthes</taxon>
        <taxon>Cestoda</taxon>
        <taxon>Eucestoda</taxon>
        <taxon>Cyclophyllidea</taxon>
        <taxon>Taeniidae</taxon>
        <taxon>Hydatigera</taxon>
    </lineage>
</organism>
<gene>
    <name evidence="2" type="ORF">TTAC_LOCUS1743</name>
</gene>
<dbReference type="Pfam" id="PF18997">
    <property type="entry name" value="DUF5727"/>
    <property type="match status" value="2"/>
</dbReference>
<dbReference type="Proteomes" id="UP000274429">
    <property type="component" value="Unassembled WGS sequence"/>
</dbReference>
<evidence type="ECO:0000313" key="2">
    <source>
        <dbReference type="EMBL" id="VDM18478.1"/>
    </source>
</evidence>
<feature type="domain" description="DUF5727" evidence="1">
    <location>
        <begin position="267"/>
        <end position="339"/>
    </location>
</feature>
<name>A0A3P7G6T7_HYDTA</name>
<evidence type="ECO:0000313" key="3">
    <source>
        <dbReference type="Proteomes" id="UP000274429"/>
    </source>
</evidence>
<proteinExistence type="predicted"/>
<evidence type="ECO:0000259" key="1">
    <source>
        <dbReference type="Pfam" id="PF18997"/>
    </source>
</evidence>
<accession>A0A3P7G6T7</accession>
<protein>
    <recommendedName>
        <fullName evidence="1">DUF5727 domain-containing protein</fullName>
    </recommendedName>
</protein>
<keyword evidence="3" id="KW-1185">Reference proteome</keyword>
<dbReference type="InterPro" id="IPR043785">
    <property type="entry name" value="DUF5727"/>
</dbReference>
<reference evidence="2 3" key="1">
    <citation type="submission" date="2018-11" db="EMBL/GenBank/DDBJ databases">
        <authorList>
            <consortium name="Pathogen Informatics"/>
        </authorList>
    </citation>
    <scope>NUCLEOTIDE SEQUENCE [LARGE SCALE GENOMIC DNA]</scope>
</reference>